<dbReference type="Proteomes" id="UP000181998">
    <property type="component" value="Unassembled WGS sequence"/>
</dbReference>
<keyword evidence="1" id="KW-0472">Membrane</keyword>
<proteinExistence type="predicted"/>
<dbReference type="AlphaFoldDB" id="A0A1H9CF51"/>
<evidence type="ECO:0000313" key="3">
    <source>
        <dbReference type="Proteomes" id="UP000181998"/>
    </source>
</evidence>
<evidence type="ECO:0000313" key="2">
    <source>
        <dbReference type="EMBL" id="SEP99393.1"/>
    </source>
</evidence>
<dbReference type="EMBL" id="FOFX01000014">
    <property type="protein sequence ID" value="SEP99393.1"/>
    <property type="molecule type" value="Genomic_DNA"/>
</dbReference>
<name>A0A1H9CF51_9PROT</name>
<protein>
    <submittedName>
        <fullName evidence="2">Uncharacterized protein</fullName>
    </submittedName>
</protein>
<organism evidence="2 3">
    <name type="scientific">Nitrosomonas ureae</name>
    <dbReference type="NCBI Taxonomy" id="44577"/>
    <lineage>
        <taxon>Bacteria</taxon>
        <taxon>Pseudomonadati</taxon>
        <taxon>Pseudomonadota</taxon>
        <taxon>Betaproteobacteria</taxon>
        <taxon>Nitrosomonadales</taxon>
        <taxon>Nitrosomonadaceae</taxon>
        <taxon>Nitrosomonas</taxon>
    </lineage>
</organism>
<evidence type="ECO:0000256" key="1">
    <source>
        <dbReference type="SAM" id="Phobius"/>
    </source>
</evidence>
<keyword evidence="1" id="KW-1133">Transmembrane helix</keyword>
<sequence>MMLSGMFNRTLYRFAGISIGVFYMFGGIMRSGAFLISGTLPASTLRGFMRLSCIFTSLLLNAI</sequence>
<keyword evidence="1" id="KW-0812">Transmembrane</keyword>
<accession>A0A1H9CF51</accession>
<feature type="transmembrane region" description="Helical" evidence="1">
    <location>
        <begin position="12"/>
        <end position="37"/>
    </location>
</feature>
<reference evidence="2 3" key="1">
    <citation type="submission" date="2016-10" db="EMBL/GenBank/DDBJ databases">
        <authorList>
            <person name="de Groot N.N."/>
        </authorList>
    </citation>
    <scope>NUCLEOTIDE SEQUENCE [LARGE SCALE GENOMIC DNA]</scope>
    <source>
        <strain evidence="2 3">Nm9</strain>
    </source>
</reference>
<gene>
    <name evidence="2" type="ORF">SAMN05421510_101435</name>
</gene>